<dbReference type="AlphaFoldDB" id="A0A9W6LJR9"/>
<dbReference type="CDD" id="cd00156">
    <property type="entry name" value="REC"/>
    <property type="match status" value="1"/>
</dbReference>
<dbReference type="Gene3D" id="3.40.50.2300">
    <property type="match status" value="1"/>
</dbReference>
<sequence length="129" mass="14840">MEMNRGKILLIDDNETDLRTTKEILEKAGYMVIQNQGWLGVTKSIKFLNPDLVLLDVNMPALSGDNLYDLISSYIKAQKIPVLFYSSIDETCLKKLKIIKGATDYIIKGDIFQLYKKISLYIKKKQQFN</sequence>
<dbReference type="SUPFAM" id="SSF52172">
    <property type="entry name" value="CheY-like"/>
    <property type="match status" value="1"/>
</dbReference>
<evidence type="ECO:0000313" key="4">
    <source>
        <dbReference type="EMBL" id="GLI52849.1"/>
    </source>
</evidence>
<protein>
    <submittedName>
        <fullName evidence="4">Response regulator</fullName>
    </submittedName>
</protein>
<accession>A0A9W6LJR9</accession>
<name>A0A9W6LJR9_9BACT</name>
<dbReference type="PROSITE" id="PS50110">
    <property type="entry name" value="RESPONSE_REGULATORY"/>
    <property type="match status" value="1"/>
</dbReference>
<dbReference type="Proteomes" id="UP001144297">
    <property type="component" value="Unassembled WGS sequence"/>
</dbReference>
<reference evidence="4" key="1">
    <citation type="submission" date="2022-12" db="EMBL/GenBank/DDBJ databases">
        <title>Reference genome sequencing for broad-spectrum identification of bacterial and archaeal isolates by mass spectrometry.</title>
        <authorList>
            <person name="Sekiguchi Y."/>
            <person name="Tourlousse D.M."/>
        </authorList>
    </citation>
    <scope>NUCLEOTIDE SEQUENCE</scope>
    <source>
        <strain evidence="4">TSL-P1</strain>
    </source>
</reference>
<dbReference type="GO" id="GO:0000160">
    <property type="term" value="P:phosphorelay signal transduction system"/>
    <property type="evidence" value="ECO:0007669"/>
    <property type="project" value="InterPro"/>
</dbReference>
<dbReference type="PANTHER" id="PTHR44591:SF3">
    <property type="entry name" value="RESPONSE REGULATORY DOMAIN-CONTAINING PROTEIN"/>
    <property type="match status" value="1"/>
</dbReference>
<proteinExistence type="predicted"/>
<organism evidence="4 5">
    <name type="scientific">Thermodesulfovibrio yellowstonii</name>
    <dbReference type="NCBI Taxonomy" id="28262"/>
    <lineage>
        <taxon>Bacteria</taxon>
        <taxon>Pseudomonadati</taxon>
        <taxon>Nitrospirota</taxon>
        <taxon>Thermodesulfovibrionia</taxon>
        <taxon>Thermodesulfovibrionales</taxon>
        <taxon>Thermodesulfovibrionaceae</taxon>
        <taxon>Thermodesulfovibrio</taxon>
    </lineage>
</organism>
<dbReference type="InterPro" id="IPR050595">
    <property type="entry name" value="Bact_response_regulator"/>
</dbReference>
<gene>
    <name evidence="4" type="ORF">TISLANDTSLP1_05420</name>
</gene>
<dbReference type="InterPro" id="IPR011006">
    <property type="entry name" value="CheY-like_superfamily"/>
</dbReference>
<evidence type="ECO:0000256" key="2">
    <source>
        <dbReference type="PROSITE-ProRule" id="PRU00169"/>
    </source>
</evidence>
<keyword evidence="1 2" id="KW-0597">Phosphoprotein</keyword>
<evidence type="ECO:0000313" key="5">
    <source>
        <dbReference type="Proteomes" id="UP001144297"/>
    </source>
</evidence>
<dbReference type="EMBL" id="BSDX01000001">
    <property type="protein sequence ID" value="GLI52849.1"/>
    <property type="molecule type" value="Genomic_DNA"/>
</dbReference>
<keyword evidence="5" id="KW-1185">Reference proteome</keyword>
<dbReference type="Pfam" id="PF00072">
    <property type="entry name" value="Response_reg"/>
    <property type="match status" value="1"/>
</dbReference>
<evidence type="ECO:0000256" key="1">
    <source>
        <dbReference type="ARBA" id="ARBA00022553"/>
    </source>
</evidence>
<dbReference type="PANTHER" id="PTHR44591">
    <property type="entry name" value="STRESS RESPONSE REGULATOR PROTEIN 1"/>
    <property type="match status" value="1"/>
</dbReference>
<dbReference type="SMART" id="SM00448">
    <property type="entry name" value="REC"/>
    <property type="match status" value="1"/>
</dbReference>
<dbReference type="InterPro" id="IPR001789">
    <property type="entry name" value="Sig_transdc_resp-reg_receiver"/>
</dbReference>
<feature type="domain" description="Response regulatory" evidence="3">
    <location>
        <begin position="7"/>
        <end position="123"/>
    </location>
</feature>
<evidence type="ECO:0000259" key="3">
    <source>
        <dbReference type="PROSITE" id="PS50110"/>
    </source>
</evidence>
<comment type="caution">
    <text evidence="4">The sequence shown here is derived from an EMBL/GenBank/DDBJ whole genome shotgun (WGS) entry which is preliminary data.</text>
</comment>
<feature type="modified residue" description="4-aspartylphosphate" evidence="2">
    <location>
        <position position="56"/>
    </location>
</feature>